<evidence type="ECO:0000313" key="2">
    <source>
        <dbReference type="Proteomes" id="UP001159370"/>
    </source>
</evidence>
<protein>
    <recommendedName>
        <fullName evidence="3">DUF2281 domain-containing protein</fullName>
    </recommendedName>
</protein>
<dbReference type="Proteomes" id="UP001159370">
    <property type="component" value="Unassembled WGS sequence"/>
</dbReference>
<gene>
    <name evidence="1" type="ORF">NWP23_08830</name>
</gene>
<evidence type="ECO:0000313" key="1">
    <source>
        <dbReference type="EMBL" id="MDH6063866.1"/>
    </source>
</evidence>
<comment type="caution">
    <text evidence="1">The sequence shown here is derived from an EMBL/GenBank/DDBJ whole genome shotgun (WGS) entry which is preliminary data.</text>
</comment>
<name>A0AA43KET3_9CYAN</name>
<accession>A0AA43KET3</accession>
<reference evidence="1 2" key="1">
    <citation type="journal article" date="2023" name="J. Phycol.">
        <title>Chrysosporum ovalisporum is synonymous with the true-branching cyanobacterium Umezakia natans (Nostocales/Aphanizomenonaceae).</title>
        <authorList>
            <person name="McGregor G.B."/>
            <person name="Sendall B.C."/>
            <person name="Niiyama Y."/>
            <person name="Tuji A."/>
            <person name="Willis A."/>
        </authorList>
    </citation>
    <scope>NUCLEOTIDE SEQUENCE [LARGE SCALE GENOMIC DNA]</scope>
    <source>
        <strain evidence="1 2">FSS-62</strain>
    </source>
</reference>
<proteinExistence type="predicted"/>
<dbReference type="GeneID" id="83685076"/>
<organism evidence="1 2">
    <name type="scientific">Umezakia ovalisporum FSS-62</name>
    <dbReference type="NCBI Taxonomy" id="2971776"/>
    <lineage>
        <taxon>Bacteria</taxon>
        <taxon>Bacillati</taxon>
        <taxon>Cyanobacteriota</taxon>
        <taxon>Cyanophyceae</taxon>
        <taxon>Nostocales</taxon>
        <taxon>Nodulariaceae</taxon>
        <taxon>Umezakia</taxon>
    </lineage>
</organism>
<dbReference type="RefSeq" id="WP_280649490.1">
    <property type="nucleotide sequence ID" value="NZ_JANQDL010000063.1"/>
</dbReference>
<sequence>MLKSIEGIYKYGKVELTELPEDISESRVIVTFLDAKKNQRKKQMMQFGIFAGKKQSTAADFKIAEFYGDIEDSLDWL</sequence>
<evidence type="ECO:0008006" key="3">
    <source>
        <dbReference type="Google" id="ProtNLM"/>
    </source>
</evidence>
<dbReference type="EMBL" id="JANQDL010000063">
    <property type="protein sequence ID" value="MDH6063866.1"/>
    <property type="molecule type" value="Genomic_DNA"/>
</dbReference>
<dbReference type="AlphaFoldDB" id="A0AA43KET3"/>